<evidence type="ECO:0000313" key="7">
    <source>
        <dbReference type="EMBL" id="KQH85584.1"/>
    </source>
</evidence>
<keyword evidence="7" id="KW-0282">Flagellum</keyword>
<gene>
    <name evidence="7" type="ORF">AMR76_13870</name>
</gene>
<evidence type="ECO:0000259" key="6">
    <source>
        <dbReference type="Pfam" id="PF00669"/>
    </source>
</evidence>
<comment type="similarity">
    <text evidence="3">Belongs to the bacterial flagellin family.</text>
</comment>
<dbReference type="RefSeq" id="WP_004726318.1">
    <property type="nucleotide sequence ID" value="NZ_CABLCD010000013.1"/>
</dbReference>
<keyword evidence="4" id="KW-0964">Secreted</keyword>
<dbReference type="FunCoup" id="A0A0Q2UYL0">
    <property type="interactions" value="78"/>
</dbReference>
<dbReference type="InParanoid" id="A0A0Q2UYL0"/>
<comment type="subcellular location">
    <subcellularLocation>
        <location evidence="1">Bacterial flagellum</location>
    </subcellularLocation>
    <subcellularLocation>
        <location evidence="2">Secreted</location>
    </subcellularLocation>
</comment>
<organism evidence="7 8">
    <name type="scientific">Vibrio furnissii</name>
    <dbReference type="NCBI Taxonomy" id="29494"/>
    <lineage>
        <taxon>Bacteria</taxon>
        <taxon>Pseudomonadati</taxon>
        <taxon>Pseudomonadota</taxon>
        <taxon>Gammaproteobacteria</taxon>
        <taxon>Vibrionales</taxon>
        <taxon>Vibrionaceae</taxon>
        <taxon>Vibrio</taxon>
    </lineage>
</organism>
<dbReference type="Proteomes" id="UP000051221">
    <property type="component" value="Unassembled WGS sequence"/>
</dbReference>
<comment type="caution">
    <text evidence="7">The sequence shown here is derived from an EMBL/GenBank/DDBJ whole genome shotgun (WGS) entry which is preliminary data.</text>
</comment>
<dbReference type="OrthoDB" id="9768249at2"/>
<dbReference type="PANTHER" id="PTHR42792:SF1">
    <property type="entry name" value="FLAGELLAR HOOK-ASSOCIATED PROTEIN 3"/>
    <property type="match status" value="1"/>
</dbReference>
<sequence length="296" mass="32226">MRVTDTQFNSMMSRAMMDNNVSINKVAEQIATGNKINHLSDDPIASYKLQGLEKTIASALQSQKNIASVQSGYAQYETYMTSFNDVAMDVSDLLLQAQNSTLDPEAMAGIVTELEALKNEALSLLNKQSDGVYLFSGTDVNTPAIETTPPYAFLGNDEQRFTKVDADTTIANNVTAQDMLAGSSEFFNAIDAAIAEIKNPTGDYTQTLASAIDVAQSTQRDVMNSVAVLGANDSTLDRMLQNSIDTEHYATTLHSSIQELDYVEASVRLEQSMLTLKAAQSTFMTVMNSPTLFDLM</sequence>
<dbReference type="EMBL" id="LKHS01000010">
    <property type="protein sequence ID" value="KQH85584.1"/>
    <property type="molecule type" value="Genomic_DNA"/>
</dbReference>
<protein>
    <submittedName>
        <fullName evidence="7">Flagellar biosynthesis protein FlgL</fullName>
    </submittedName>
</protein>
<evidence type="ECO:0000256" key="2">
    <source>
        <dbReference type="ARBA" id="ARBA00004613"/>
    </source>
</evidence>
<dbReference type="InterPro" id="IPR001492">
    <property type="entry name" value="Flagellin"/>
</dbReference>
<keyword evidence="7" id="KW-0966">Cell projection</keyword>
<evidence type="ECO:0000313" key="8">
    <source>
        <dbReference type="Proteomes" id="UP000051221"/>
    </source>
</evidence>
<dbReference type="OMA" id="NAKIGRM"/>
<evidence type="ECO:0000256" key="1">
    <source>
        <dbReference type="ARBA" id="ARBA00004365"/>
    </source>
</evidence>
<dbReference type="GeneID" id="50535220"/>
<dbReference type="GO" id="GO:0005576">
    <property type="term" value="C:extracellular region"/>
    <property type="evidence" value="ECO:0007669"/>
    <property type="project" value="UniProtKB-SubCell"/>
</dbReference>
<dbReference type="Gene3D" id="1.20.1330.10">
    <property type="entry name" value="f41 fragment of flagellin, N-terminal domain"/>
    <property type="match status" value="1"/>
</dbReference>
<keyword evidence="7" id="KW-0969">Cilium</keyword>
<keyword evidence="5" id="KW-0975">Bacterial flagellum</keyword>
<dbReference type="PANTHER" id="PTHR42792">
    <property type="entry name" value="FLAGELLIN"/>
    <property type="match status" value="1"/>
</dbReference>
<dbReference type="AlphaFoldDB" id="A0A0Q2UYL0"/>
<dbReference type="GO" id="GO:0009288">
    <property type="term" value="C:bacterial-type flagellum"/>
    <property type="evidence" value="ECO:0007669"/>
    <property type="project" value="UniProtKB-SubCell"/>
</dbReference>
<evidence type="ECO:0000256" key="3">
    <source>
        <dbReference type="ARBA" id="ARBA00005709"/>
    </source>
</evidence>
<dbReference type="Pfam" id="PF00669">
    <property type="entry name" value="Flagellin_N"/>
    <property type="match status" value="1"/>
</dbReference>
<dbReference type="GO" id="GO:0005198">
    <property type="term" value="F:structural molecule activity"/>
    <property type="evidence" value="ECO:0007669"/>
    <property type="project" value="InterPro"/>
</dbReference>
<proteinExistence type="inferred from homology"/>
<feature type="domain" description="Flagellin N-terminal" evidence="6">
    <location>
        <begin position="10"/>
        <end position="138"/>
    </location>
</feature>
<dbReference type="SUPFAM" id="SSF64518">
    <property type="entry name" value="Phase 1 flagellin"/>
    <property type="match status" value="1"/>
</dbReference>
<accession>A0A0Q2UYL0</accession>
<evidence type="ECO:0000256" key="5">
    <source>
        <dbReference type="ARBA" id="ARBA00023143"/>
    </source>
</evidence>
<dbReference type="InterPro" id="IPR001029">
    <property type="entry name" value="Flagellin_N"/>
</dbReference>
<reference evidence="7 8" key="1">
    <citation type="submission" date="2015-08" db="EMBL/GenBank/DDBJ databases">
        <title>Antibacterial properties of a collection of Vibrionaceae strains.</title>
        <authorList>
            <person name="Giubergia S."/>
        </authorList>
    </citation>
    <scope>NUCLEOTIDE SEQUENCE [LARGE SCALE GENOMIC DNA]</scope>
    <source>
        <strain evidence="7 8">S0821</strain>
    </source>
</reference>
<keyword evidence="8" id="KW-1185">Reference proteome</keyword>
<evidence type="ECO:0000256" key="4">
    <source>
        <dbReference type="ARBA" id="ARBA00022525"/>
    </source>
</evidence>
<name>A0A0Q2UYL0_VIBFU</name>